<organism evidence="2 3">
    <name type="scientific">Dendrobium chrysotoxum</name>
    <name type="common">Orchid</name>
    <dbReference type="NCBI Taxonomy" id="161865"/>
    <lineage>
        <taxon>Eukaryota</taxon>
        <taxon>Viridiplantae</taxon>
        <taxon>Streptophyta</taxon>
        <taxon>Embryophyta</taxon>
        <taxon>Tracheophyta</taxon>
        <taxon>Spermatophyta</taxon>
        <taxon>Magnoliopsida</taxon>
        <taxon>Liliopsida</taxon>
        <taxon>Asparagales</taxon>
        <taxon>Orchidaceae</taxon>
        <taxon>Epidendroideae</taxon>
        <taxon>Malaxideae</taxon>
        <taxon>Dendrobiinae</taxon>
        <taxon>Dendrobium</taxon>
    </lineage>
</organism>
<evidence type="ECO:0000313" key="3">
    <source>
        <dbReference type="Proteomes" id="UP000775213"/>
    </source>
</evidence>
<evidence type="ECO:0000256" key="1">
    <source>
        <dbReference type="SAM" id="MobiDB-lite"/>
    </source>
</evidence>
<sequence>MAAKKMEALEGEMEQFKTGLEKFSTMGERFSYMENRMENRFRRVEMLRRLLEMQTNTSLVAPTANPNQDLTEIPLAESKGKEIEQEEFDEGSFFHQEPPPVAPIRGGIRIPG</sequence>
<dbReference type="EMBL" id="JAGFBR010000747">
    <property type="protein sequence ID" value="KAH0436600.1"/>
    <property type="molecule type" value="Genomic_DNA"/>
</dbReference>
<reference evidence="2 3" key="1">
    <citation type="journal article" date="2021" name="Hortic Res">
        <title>Chromosome-scale assembly of the Dendrobium chrysotoxum genome enhances the understanding of orchid evolution.</title>
        <authorList>
            <person name="Zhang Y."/>
            <person name="Zhang G.Q."/>
            <person name="Zhang D."/>
            <person name="Liu X.D."/>
            <person name="Xu X.Y."/>
            <person name="Sun W.H."/>
            <person name="Yu X."/>
            <person name="Zhu X."/>
            <person name="Wang Z.W."/>
            <person name="Zhao X."/>
            <person name="Zhong W.Y."/>
            <person name="Chen H."/>
            <person name="Yin W.L."/>
            <person name="Huang T."/>
            <person name="Niu S.C."/>
            <person name="Liu Z.J."/>
        </authorList>
    </citation>
    <scope>NUCLEOTIDE SEQUENCE [LARGE SCALE GENOMIC DNA]</scope>
    <source>
        <strain evidence="2">Lindl</strain>
    </source>
</reference>
<comment type="caution">
    <text evidence="2">The sequence shown here is derived from an EMBL/GenBank/DDBJ whole genome shotgun (WGS) entry which is preliminary data.</text>
</comment>
<evidence type="ECO:0000313" key="2">
    <source>
        <dbReference type="EMBL" id="KAH0436600.1"/>
    </source>
</evidence>
<proteinExistence type="predicted"/>
<accession>A0AAV7FN55</accession>
<name>A0AAV7FN55_DENCH</name>
<gene>
    <name evidence="2" type="ORF">IEQ34_026382</name>
</gene>
<dbReference type="Proteomes" id="UP000775213">
    <property type="component" value="Unassembled WGS sequence"/>
</dbReference>
<feature type="region of interest" description="Disordered" evidence="1">
    <location>
        <begin position="87"/>
        <end position="112"/>
    </location>
</feature>
<keyword evidence="3" id="KW-1185">Reference proteome</keyword>
<protein>
    <submittedName>
        <fullName evidence="2">Uncharacterized protein</fullName>
    </submittedName>
</protein>
<dbReference type="AlphaFoldDB" id="A0AAV7FN55"/>